<evidence type="ECO:0000313" key="3">
    <source>
        <dbReference type="Proteomes" id="UP000218811"/>
    </source>
</evidence>
<name>A0A2H3JF34_WOLCO</name>
<evidence type="ECO:0000256" key="1">
    <source>
        <dbReference type="SAM" id="MobiDB-lite"/>
    </source>
</evidence>
<feature type="compositionally biased region" description="Polar residues" evidence="1">
    <location>
        <begin position="113"/>
        <end position="125"/>
    </location>
</feature>
<gene>
    <name evidence="2" type="ORF">WOLCODRAFT_165690</name>
</gene>
<accession>A0A2H3JF34</accession>
<sequence>MTKRQPRQNVDARASALRELLGMGVEYPASARPTRLPEQCAPPVSKFACLVESDDRRRARLPPSPHSPGYPAGAFAAGDVAGHCALVVERAVDDGGRFAKCPACRSPWAAPQPESSEPSDGTASARSAPRVDVQPRATPHPRGPDIHLAPWALLGLAVSCTLISNPNDSWRMSRETTLEISRMSVGRPQASDGRKNLAAPVERWTVDQLGPRRLANNVGRSSER</sequence>
<keyword evidence="3" id="KW-1185">Reference proteome</keyword>
<dbReference type="AlphaFoldDB" id="A0A2H3JF34"/>
<dbReference type="Proteomes" id="UP000218811">
    <property type="component" value="Unassembled WGS sequence"/>
</dbReference>
<feature type="region of interest" description="Disordered" evidence="1">
    <location>
        <begin position="105"/>
        <end position="144"/>
    </location>
</feature>
<reference evidence="2 3" key="1">
    <citation type="journal article" date="2012" name="Science">
        <title>The Paleozoic origin of enzymatic lignin decomposition reconstructed from 31 fungal genomes.</title>
        <authorList>
            <person name="Floudas D."/>
            <person name="Binder M."/>
            <person name="Riley R."/>
            <person name="Barry K."/>
            <person name="Blanchette R.A."/>
            <person name="Henrissat B."/>
            <person name="Martinez A.T."/>
            <person name="Otillar R."/>
            <person name="Spatafora J.W."/>
            <person name="Yadav J.S."/>
            <person name="Aerts A."/>
            <person name="Benoit I."/>
            <person name="Boyd A."/>
            <person name="Carlson A."/>
            <person name="Copeland A."/>
            <person name="Coutinho P.M."/>
            <person name="de Vries R.P."/>
            <person name="Ferreira P."/>
            <person name="Findley K."/>
            <person name="Foster B."/>
            <person name="Gaskell J."/>
            <person name="Glotzer D."/>
            <person name="Gorecki P."/>
            <person name="Heitman J."/>
            <person name="Hesse C."/>
            <person name="Hori C."/>
            <person name="Igarashi K."/>
            <person name="Jurgens J.A."/>
            <person name="Kallen N."/>
            <person name="Kersten P."/>
            <person name="Kohler A."/>
            <person name="Kuees U."/>
            <person name="Kumar T.K.A."/>
            <person name="Kuo A."/>
            <person name="LaButti K."/>
            <person name="Larrondo L.F."/>
            <person name="Lindquist E."/>
            <person name="Ling A."/>
            <person name="Lombard V."/>
            <person name="Lucas S."/>
            <person name="Lundell T."/>
            <person name="Martin R."/>
            <person name="McLaughlin D.J."/>
            <person name="Morgenstern I."/>
            <person name="Morin E."/>
            <person name="Murat C."/>
            <person name="Nagy L.G."/>
            <person name="Nolan M."/>
            <person name="Ohm R.A."/>
            <person name="Patyshakuliyeva A."/>
            <person name="Rokas A."/>
            <person name="Ruiz-Duenas F.J."/>
            <person name="Sabat G."/>
            <person name="Salamov A."/>
            <person name="Samejima M."/>
            <person name="Schmutz J."/>
            <person name="Slot J.C."/>
            <person name="St John F."/>
            <person name="Stenlid J."/>
            <person name="Sun H."/>
            <person name="Sun S."/>
            <person name="Syed K."/>
            <person name="Tsang A."/>
            <person name="Wiebenga A."/>
            <person name="Young D."/>
            <person name="Pisabarro A."/>
            <person name="Eastwood D.C."/>
            <person name="Martin F."/>
            <person name="Cullen D."/>
            <person name="Grigoriev I.V."/>
            <person name="Hibbett D.S."/>
        </authorList>
    </citation>
    <scope>NUCLEOTIDE SEQUENCE [LARGE SCALE GENOMIC DNA]</scope>
    <source>
        <strain evidence="2 3">MD-104</strain>
    </source>
</reference>
<proteinExistence type="predicted"/>
<evidence type="ECO:0000313" key="2">
    <source>
        <dbReference type="EMBL" id="PCH34607.1"/>
    </source>
</evidence>
<protein>
    <submittedName>
        <fullName evidence="2">Uncharacterized protein</fullName>
    </submittedName>
</protein>
<dbReference type="EMBL" id="KB467832">
    <property type="protein sequence ID" value="PCH34607.1"/>
    <property type="molecule type" value="Genomic_DNA"/>
</dbReference>
<organism evidence="2 3">
    <name type="scientific">Wolfiporia cocos (strain MD-104)</name>
    <name type="common">Brown rot fungus</name>
    <dbReference type="NCBI Taxonomy" id="742152"/>
    <lineage>
        <taxon>Eukaryota</taxon>
        <taxon>Fungi</taxon>
        <taxon>Dikarya</taxon>
        <taxon>Basidiomycota</taxon>
        <taxon>Agaricomycotina</taxon>
        <taxon>Agaricomycetes</taxon>
        <taxon>Polyporales</taxon>
        <taxon>Phaeolaceae</taxon>
        <taxon>Wolfiporia</taxon>
    </lineage>
</organism>